<gene>
    <name evidence="3" type="ORF">BKA16_000875</name>
</gene>
<comment type="caution">
    <text evidence="3">The sequence shown here is derived from an EMBL/GenBank/DDBJ whole genome shotgun (WGS) entry which is preliminary data.</text>
</comment>
<evidence type="ECO:0000313" key="4">
    <source>
        <dbReference type="Proteomes" id="UP000551501"/>
    </source>
</evidence>
<proteinExistence type="predicted"/>
<protein>
    <recommendedName>
        <fullName evidence="5">DUF732 domain-containing protein</fullName>
    </recommendedName>
</protein>
<accession>A0A840EVH4</accession>
<keyword evidence="2" id="KW-0732">Signal</keyword>
<evidence type="ECO:0000256" key="1">
    <source>
        <dbReference type="SAM" id="MobiDB-lite"/>
    </source>
</evidence>
<feature type="compositionally biased region" description="Polar residues" evidence="1">
    <location>
        <begin position="30"/>
        <end position="47"/>
    </location>
</feature>
<reference evidence="3 4" key="1">
    <citation type="submission" date="2020-08" db="EMBL/GenBank/DDBJ databases">
        <title>Sequencing the genomes of 1000 actinobacteria strains.</title>
        <authorList>
            <person name="Klenk H.-P."/>
        </authorList>
    </citation>
    <scope>NUCLEOTIDE SEQUENCE [LARGE SCALE GENOMIC DNA]</scope>
    <source>
        <strain evidence="3 4">DSM 45298</strain>
    </source>
</reference>
<keyword evidence="4" id="KW-1185">Reference proteome</keyword>
<evidence type="ECO:0000256" key="2">
    <source>
        <dbReference type="SAM" id="SignalP"/>
    </source>
</evidence>
<dbReference type="PROSITE" id="PS51257">
    <property type="entry name" value="PROKAR_LIPOPROTEIN"/>
    <property type="match status" value="1"/>
</dbReference>
<evidence type="ECO:0008006" key="5">
    <source>
        <dbReference type="Google" id="ProtNLM"/>
    </source>
</evidence>
<feature type="compositionally biased region" description="Basic and acidic residues" evidence="1">
    <location>
        <begin position="81"/>
        <end position="91"/>
    </location>
</feature>
<feature type="chain" id="PRO_5032528003" description="DUF732 domain-containing protein" evidence="2">
    <location>
        <begin position="24"/>
        <end position="185"/>
    </location>
</feature>
<dbReference type="RefSeq" id="WP_183369511.1">
    <property type="nucleotide sequence ID" value="NZ_BAABHL010000128.1"/>
</dbReference>
<dbReference type="EMBL" id="JACIFP010000001">
    <property type="protein sequence ID" value="MBB4134323.1"/>
    <property type="molecule type" value="Genomic_DNA"/>
</dbReference>
<feature type="compositionally biased region" description="Basic and acidic residues" evidence="1">
    <location>
        <begin position="57"/>
        <end position="68"/>
    </location>
</feature>
<feature type="region of interest" description="Disordered" evidence="1">
    <location>
        <begin position="30"/>
        <end position="100"/>
    </location>
</feature>
<sequence>MSVKFFRVAVTTGAVLLAIGALAACNDSTTTSAPIGTEAVTTTSIEPSDSSLSAAKSSDDAEASKEAEAGASRASSSVPDTKPDDSTKVPREFPGVTTPAGVKLTDKQKAYLADLKRQKVEFMGDTDGNVALTMGEYVCNQRAQKVDPTMIKAYVTAAIGPITDSENDARTRADKVIRAADSNLC</sequence>
<feature type="signal peptide" evidence="2">
    <location>
        <begin position="1"/>
        <end position="23"/>
    </location>
</feature>
<dbReference type="AlphaFoldDB" id="A0A840EVH4"/>
<dbReference type="Proteomes" id="UP000551501">
    <property type="component" value="Unassembled WGS sequence"/>
</dbReference>
<organism evidence="3 4">
    <name type="scientific">Gordonia humi</name>
    <dbReference type="NCBI Taxonomy" id="686429"/>
    <lineage>
        <taxon>Bacteria</taxon>
        <taxon>Bacillati</taxon>
        <taxon>Actinomycetota</taxon>
        <taxon>Actinomycetes</taxon>
        <taxon>Mycobacteriales</taxon>
        <taxon>Gordoniaceae</taxon>
        <taxon>Gordonia</taxon>
    </lineage>
</organism>
<evidence type="ECO:0000313" key="3">
    <source>
        <dbReference type="EMBL" id="MBB4134323.1"/>
    </source>
</evidence>
<name>A0A840EVH4_9ACTN</name>